<evidence type="ECO:0000256" key="1">
    <source>
        <dbReference type="ARBA" id="ARBA00023125"/>
    </source>
</evidence>
<dbReference type="RefSeq" id="WP_371395219.1">
    <property type="nucleotide sequence ID" value="NZ_CP163422.1"/>
</dbReference>
<dbReference type="Pfam" id="PF02082">
    <property type="entry name" value="Rrf2"/>
    <property type="match status" value="1"/>
</dbReference>
<name>A0ABV9NCM4_9PROT</name>
<dbReference type="InterPro" id="IPR036390">
    <property type="entry name" value="WH_DNA-bd_sf"/>
</dbReference>
<dbReference type="NCBIfam" id="TIGR00738">
    <property type="entry name" value="rrf2_super"/>
    <property type="match status" value="1"/>
</dbReference>
<evidence type="ECO:0000313" key="3">
    <source>
        <dbReference type="Proteomes" id="UP001596024"/>
    </source>
</evidence>
<accession>A0ABV9NCM4</accession>
<dbReference type="PANTHER" id="PTHR33221:SF4">
    <property type="entry name" value="HTH-TYPE TRANSCRIPTIONAL REPRESSOR NSRR"/>
    <property type="match status" value="1"/>
</dbReference>
<keyword evidence="3" id="KW-1185">Reference proteome</keyword>
<keyword evidence="1" id="KW-0238">DNA-binding</keyword>
<evidence type="ECO:0000313" key="2">
    <source>
        <dbReference type="EMBL" id="MFC4726122.1"/>
    </source>
</evidence>
<gene>
    <name evidence="2" type="ORF">ACFPB0_12540</name>
</gene>
<dbReference type="EMBL" id="JBHSGQ010000007">
    <property type="protein sequence ID" value="MFC4726122.1"/>
    <property type="molecule type" value="Genomic_DNA"/>
</dbReference>
<dbReference type="InterPro" id="IPR000944">
    <property type="entry name" value="Tscrpt_reg_Rrf2"/>
</dbReference>
<proteinExistence type="predicted"/>
<dbReference type="PROSITE" id="PS51197">
    <property type="entry name" value="HTH_RRF2_2"/>
    <property type="match status" value="1"/>
</dbReference>
<dbReference type="Proteomes" id="UP001596024">
    <property type="component" value="Unassembled WGS sequence"/>
</dbReference>
<sequence>MRLTAFTDFGLRALMRLAGEPERLFTTEEIAAEYAISRHHLVKVVRDLAAAGFIETRRGTGGGFRLARPANEISLGEVVRALESRAALVECFRPDGGQCALSPDCRLKGHLARAGDAFLRSLDAIPLSDCAVTSIPCRLKTAVPA</sequence>
<reference evidence="3" key="1">
    <citation type="journal article" date="2019" name="Int. J. Syst. Evol. Microbiol.">
        <title>The Global Catalogue of Microorganisms (GCM) 10K type strain sequencing project: providing services to taxonomists for standard genome sequencing and annotation.</title>
        <authorList>
            <consortium name="The Broad Institute Genomics Platform"/>
            <consortium name="The Broad Institute Genome Sequencing Center for Infectious Disease"/>
            <person name="Wu L."/>
            <person name="Ma J."/>
        </authorList>
    </citation>
    <scope>NUCLEOTIDE SEQUENCE [LARGE SCALE GENOMIC DNA]</scope>
    <source>
        <strain evidence="3">CCUG 62981</strain>
    </source>
</reference>
<comment type="caution">
    <text evidence="2">The sequence shown here is derived from an EMBL/GenBank/DDBJ whole genome shotgun (WGS) entry which is preliminary data.</text>
</comment>
<dbReference type="PANTHER" id="PTHR33221">
    <property type="entry name" value="WINGED HELIX-TURN-HELIX TRANSCRIPTIONAL REGULATOR, RRF2 FAMILY"/>
    <property type="match status" value="1"/>
</dbReference>
<dbReference type="InterPro" id="IPR036388">
    <property type="entry name" value="WH-like_DNA-bd_sf"/>
</dbReference>
<dbReference type="Gene3D" id="1.10.10.10">
    <property type="entry name" value="Winged helix-like DNA-binding domain superfamily/Winged helix DNA-binding domain"/>
    <property type="match status" value="1"/>
</dbReference>
<organism evidence="2 3">
    <name type="scientific">Glycocaulis abyssi</name>
    <dbReference type="NCBI Taxonomy" id="1433403"/>
    <lineage>
        <taxon>Bacteria</taxon>
        <taxon>Pseudomonadati</taxon>
        <taxon>Pseudomonadota</taxon>
        <taxon>Alphaproteobacteria</taxon>
        <taxon>Maricaulales</taxon>
        <taxon>Maricaulaceae</taxon>
        <taxon>Glycocaulis</taxon>
    </lineage>
</organism>
<protein>
    <submittedName>
        <fullName evidence="2">RrF2 family transcriptional regulator</fullName>
    </submittedName>
</protein>
<dbReference type="SUPFAM" id="SSF46785">
    <property type="entry name" value="Winged helix' DNA-binding domain"/>
    <property type="match status" value="1"/>
</dbReference>